<dbReference type="Gene3D" id="3.40.1350.140">
    <property type="entry name" value="MepB-like"/>
    <property type="match status" value="1"/>
</dbReference>
<protein>
    <submittedName>
        <fullName evidence="1">MepB family protein</fullName>
    </submittedName>
</protein>
<evidence type="ECO:0000313" key="1">
    <source>
        <dbReference type="EMBL" id="MBC9794881.1"/>
    </source>
</evidence>
<evidence type="ECO:0000313" key="2">
    <source>
        <dbReference type="Proteomes" id="UP000653730"/>
    </source>
</evidence>
<name>A0A926JP90_9FLAO</name>
<accession>A0A926JP90</accession>
<sequence length="164" mass="19192">MNSELAEIKNMIYDKCSLQISDFKTETESKEYEACQFELNGLIVICRNAKTTPKKTGQFVTFWKRNAKGPIEPFHETDPIDFYVVNVQTTNQQGQFVFPKSVLIKKGIISTDKKEGKRAFRVYPSWDVTNNKQAEQAQKWQLNYFYEINNATDLKRVIELYKNK</sequence>
<gene>
    <name evidence="1" type="ORF">IBL28_02795</name>
</gene>
<dbReference type="EMBL" id="JACVDC010000004">
    <property type="protein sequence ID" value="MBC9794881.1"/>
    <property type="molecule type" value="Genomic_DNA"/>
</dbReference>
<dbReference type="Proteomes" id="UP000653730">
    <property type="component" value="Unassembled WGS sequence"/>
</dbReference>
<reference evidence="1 2" key="1">
    <citation type="submission" date="2020-09" db="EMBL/GenBank/DDBJ databases">
        <title>Sinomicrobium weinanense sp. nov., a halophilic bacteria isolated from saline-alkali soil.</title>
        <authorList>
            <person name="Wu P."/>
            <person name="Ren H."/>
            <person name="Mei Y."/>
            <person name="Liang Y."/>
            <person name="Chen Z."/>
        </authorList>
    </citation>
    <scope>NUCLEOTIDE SEQUENCE [LARGE SCALE GENOMIC DNA]</scope>
    <source>
        <strain evidence="1 2">FJxs</strain>
    </source>
</reference>
<keyword evidence="2" id="KW-1185">Reference proteome</keyword>
<dbReference type="PIRSF" id="PIRSF032285">
    <property type="entry name" value="UCP032285"/>
    <property type="match status" value="1"/>
</dbReference>
<proteinExistence type="predicted"/>
<dbReference type="AlphaFoldDB" id="A0A926JP90"/>
<dbReference type="InterPro" id="IPR011235">
    <property type="entry name" value="MepB-like"/>
</dbReference>
<dbReference type="InterPro" id="IPR038231">
    <property type="entry name" value="MepB-like_sf"/>
</dbReference>
<organism evidence="1 2">
    <name type="scientific">Sinomicrobium weinanense</name>
    <dbReference type="NCBI Taxonomy" id="2842200"/>
    <lineage>
        <taxon>Bacteria</taxon>
        <taxon>Pseudomonadati</taxon>
        <taxon>Bacteroidota</taxon>
        <taxon>Flavobacteriia</taxon>
        <taxon>Flavobacteriales</taxon>
        <taxon>Flavobacteriaceae</taxon>
        <taxon>Sinomicrobium</taxon>
    </lineage>
</organism>
<comment type="caution">
    <text evidence="1">The sequence shown here is derived from an EMBL/GenBank/DDBJ whole genome shotgun (WGS) entry which is preliminary data.</text>
</comment>
<dbReference type="Pfam" id="PF08877">
    <property type="entry name" value="MepB-like"/>
    <property type="match status" value="1"/>
</dbReference>